<reference evidence="2" key="1">
    <citation type="submission" date="2015-03" db="EMBL/GenBank/DDBJ databases">
        <title>A transcriptome of Araucaria cunninghamii, an australian fine timber species.</title>
        <authorList>
            <person name="Jing Yi C.J.Y."/>
            <person name="Yin San L.Y.S."/>
            <person name="Abdul Karim S.S."/>
            <person name="Wan Azmi N.N."/>
            <person name="Hercus R.R."/>
            <person name="Croft L.L."/>
        </authorList>
    </citation>
    <scope>NUCLEOTIDE SEQUENCE</scope>
    <source>
        <strain evidence="2">MI0301</strain>
        <tissue evidence="2">Leaf</tissue>
    </source>
</reference>
<dbReference type="PANTHER" id="PTHR33148">
    <property type="entry name" value="PLASTID MOVEMENT IMPAIRED PROTEIN-RELATED"/>
    <property type="match status" value="1"/>
</dbReference>
<name>A0A0D6QTL3_ARACU</name>
<dbReference type="Pfam" id="PF14009">
    <property type="entry name" value="PADRE"/>
    <property type="match status" value="1"/>
</dbReference>
<evidence type="ECO:0000313" key="2">
    <source>
        <dbReference type="EMBL" id="JAG93045.1"/>
    </source>
</evidence>
<proteinExistence type="predicted"/>
<protein>
    <submittedName>
        <fullName evidence="2">Uncharacterized protein</fullName>
    </submittedName>
</protein>
<dbReference type="PANTHER" id="PTHR33148:SF3">
    <property type="entry name" value="DUF4228 DOMAIN PROTEIN"/>
    <property type="match status" value="1"/>
</dbReference>
<sequence length="228" mass="25413">MGNAIQSSGHGRVKIMKLDGEVTKVKEPVTVDEILKDYPGYVVLPSEAVRHMGVRAKPLDRSENLKAKHLYFLVELPKLENYQREPRRVRSGIQMNAKSRLESMLLARRSISDITIMNSSSSNDNNGASSSSEQGEDKSALRLKVRLSKTQLAKMMAESEDSSETAEKILESCLQVAEAAEKKEEEPQKLGNLPWKPALGSIPETCKKPQAAEGNRVKFRSSQQEEVF</sequence>
<feature type="region of interest" description="Disordered" evidence="1">
    <location>
        <begin position="178"/>
        <end position="228"/>
    </location>
</feature>
<accession>A0A0D6QTL3</accession>
<feature type="region of interest" description="Disordered" evidence="1">
    <location>
        <begin position="117"/>
        <end position="140"/>
    </location>
</feature>
<evidence type="ECO:0000256" key="1">
    <source>
        <dbReference type="SAM" id="MobiDB-lite"/>
    </source>
</evidence>
<feature type="compositionally biased region" description="Basic and acidic residues" evidence="1">
    <location>
        <begin position="179"/>
        <end position="188"/>
    </location>
</feature>
<dbReference type="AlphaFoldDB" id="A0A0D6QTL3"/>
<feature type="compositionally biased region" description="Low complexity" evidence="1">
    <location>
        <begin position="117"/>
        <end position="132"/>
    </location>
</feature>
<dbReference type="InterPro" id="IPR025322">
    <property type="entry name" value="PADRE_dom"/>
</dbReference>
<dbReference type="EMBL" id="GCKF01048874">
    <property type="protein sequence ID" value="JAG93045.1"/>
    <property type="molecule type" value="Transcribed_RNA"/>
</dbReference>
<organism evidence="2">
    <name type="scientific">Araucaria cunninghamii</name>
    <name type="common">Hoop pine</name>
    <name type="synonym">Moreton Bay pine</name>
    <dbReference type="NCBI Taxonomy" id="56994"/>
    <lineage>
        <taxon>Eukaryota</taxon>
        <taxon>Viridiplantae</taxon>
        <taxon>Streptophyta</taxon>
        <taxon>Embryophyta</taxon>
        <taxon>Tracheophyta</taxon>
        <taxon>Spermatophyta</taxon>
        <taxon>Pinopsida</taxon>
        <taxon>Pinidae</taxon>
        <taxon>Conifers II</taxon>
        <taxon>Araucariales</taxon>
        <taxon>Araucariaceae</taxon>
        <taxon>Araucaria</taxon>
    </lineage>
</organism>